<dbReference type="PANTHER" id="PTHR30471">
    <property type="entry name" value="DNA REPAIR PROTEIN RADC"/>
    <property type="match status" value="1"/>
</dbReference>
<accession>D1W939</accession>
<keyword evidence="4" id="KW-0862">Zinc</keyword>
<evidence type="ECO:0000256" key="5">
    <source>
        <dbReference type="ARBA" id="ARBA00023049"/>
    </source>
</evidence>
<evidence type="ECO:0000256" key="4">
    <source>
        <dbReference type="ARBA" id="ARBA00022833"/>
    </source>
</evidence>
<dbReference type="CDD" id="cd08071">
    <property type="entry name" value="MPN_DUF2466"/>
    <property type="match status" value="1"/>
</dbReference>
<dbReference type="STRING" id="679190.HMPREF0650_0911"/>
<dbReference type="PANTHER" id="PTHR30471:SF3">
    <property type="entry name" value="UPF0758 PROTEIN YEES-RELATED"/>
    <property type="match status" value="1"/>
</dbReference>
<feature type="domain" description="MPN" evidence="7">
    <location>
        <begin position="127"/>
        <end position="249"/>
    </location>
</feature>
<dbReference type="Proteomes" id="UP000005283">
    <property type="component" value="Unassembled WGS sequence"/>
</dbReference>
<proteinExistence type="inferred from homology"/>
<dbReference type="eggNOG" id="COG2003">
    <property type="taxonomic scope" value="Bacteria"/>
</dbReference>
<reference evidence="8 9" key="1">
    <citation type="submission" date="2009-12" db="EMBL/GenBank/DDBJ databases">
        <title>Genome Sequence of Prevotella buccalis ATCC 35310.</title>
        <authorList>
            <person name="Durkin A.S."/>
            <person name="Madupu R."/>
            <person name="Torralba M."/>
            <person name="Methe B."/>
            <person name="Sutton G."/>
            <person name="Strausberg R.L."/>
            <person name="Nelson K.E."/>
        </authorList>
    </citation>
    <scope>NUCLEOTIDE SEQUENCE [LARGE SCALE GENOMIC DNA]</scope>
    <source>
        <strain evidence="8 9">ATCC 35310</strain>
    </source>
</reference>
<dbReference type="NCBIfam" id="TIGR00608">
    <property type="entry name" value="radc"/>
    <property type="match status" value="1"/>
</dbReference>
<keyword evidence="5" id="KW-0482">Metalloprotease</keyword>
<keyword evidence="2" id="KW-0479">Metal-binding</keyword>
<comment type="similarity">
    <text evidence="6">Belongs to the UPF0758 family.</text>
</comment>
<comment type="caution">
    <text evidence="8">The sequence shown here is derived from an EMBL/GenBank/DDBJ whole genome shotgun (WGS) entry which is preliminary data.</text>
</comment>
<dbReference type="SUPFAM" id="SSF102712">
    <property type="entry name" value="JAB1/MPN domain"/>
    <property type="match status" value="1"/>
</dbReference>
<dbReference type="RefSeq" id="WP_004351087.1">
    <property type="nucleotide sequence ID" value="NZ_ADEG01000111.1"/>
</dbReference>
<dbReference type="InterPro" id="IPR025657">
    <property type="entry name" value="RadC_JAB"/>
</dbReference>
<dbReference type="Pfam" id="PF20582">
    <property type="entry name" value="UPF0758_N"/>
    <property type="match status" value="1"/>
</dbReference>
<evidence type="ECO:0000256" key="3">
    <source>
        <dbReference type="ARBA" id="ARBA00022801"/>
    </source>
</evidence>
<gene>
    <name evidence="8" type="primary">radC</name>
    <name evidence="8" type="ORF">HMPREF0650_0911</name>
</gene>
<evidence type="ECO:0000313" key="9">
    <source>
        <dbReference type="Proteomes" id="UP000005283"/>
    </source>
</evidence>
<dbReference type="GO" id="GO:0008237">
    <property type="term" value="F:metallopeptidase activity"/>
    <property type="evidence" value="ECO:0007669"/>
    <property type="project" value="UniProtKB-KW"/>
</dbReference>
<dbReference type="AlphaFoldDB" id="D1W939"/>
<evidence type="ECO:0000256" key="1">
    <source>
        <dbReference type="ARBA" id="ARBA00022670"/>
    </source>
</evidence>
<dbReference type="GO" id="GO:0046872">
    <property type="term" value="F:metal ion binding"/>
    <property type="evidence" value="ECO:0007669"/>
    <property type="project" value="UniProtKB-KW"/>
</dbReference>
<protein>
    <submittedName>
        <fullName evidence="8">DNA repair protein RadC</fullName>
    </submittedName>
</protein>
<dbReference type="NCBIfam" id="NF000642">
    <property type="entry name" value="PRK00024.1"/>
    <property type="match status" value="1"/>
</dbReference>
<dbReference type="Pfam" id="PF04002">
    <property type="entry name" value="RadC"/>
    <property type="match status" value="1"/>
</dbReference>
<keyword evidence="3" id="KW-0378">Hydrolase</keyword>
<organism evidence="8 9">
    <name type="scientific">Hoylesella buccalis ATCC 35310</name>
    <dbReference type="NCBI Taxonomy" id="679190"/>
    <lineage>
        <taxon>Bacteria</taxon>
        <taxon>Pseudomonadati</taxon>
        <taxon>Bacteroidota</taxon>
        <taxon>Bacteroidia</taxon>
        <taxon>Bacteroidales</taxon>
        <taxon>Prevotellaceae</taxon>
        <taxon>Hoylesella</taxon>
    </lineage>
</organism>
<dbReference type="PROSITE" id="PS50249">
    <property type="entry name" value="MPN"/>
    <property type="match status" value="1"/>
</dbReference>
<evidence type="ECO:0000256" key="6">
    <source>
        <dbReference type="RuleBase" id="RU003797"/>
    </source>
</evidence>
<keyword evidence="1" id="KW-0645">Protease</keyword>
<dbReference type="InterPro" id="IPR046778">
    <property type="entry name" value="UPF0758_N"/>
</dbReference>
<dbReference type="InterPro" id="IPR037518">
    <property type="entry name" value="MPN"/>
</dbReference>
<evidence type="ECO:0000313" key="8">
    <source>
        <dbReference type="EMBL" id="EFA90907.1"/>
    </source>
</evidence>
<dbReference type="Gene3D" id="3.40.140.10">
    <property type="entry name" value="Cytidine Deaminase, domain 2"/>
    <property type="match status" value="1"/>
</dbReference>
<evidence type="ECO:0000256" key="2">
    <source>
        <dbReference type="ARBA" id="ARBA00022723"/>
    </source>
</evidence>
<dbReference type="GO" id="GO:0006508">
    <property type="term" value="P:proteolysis"/>
    <property type="evidence" value="ECO:0007669"/>
    <property type="project" value="UniProtKB-KW"/>
</dbReference>
<name>D1W939_9BACT</name>
<evidence type="ECO:0000259" key="7">
    <source>
        <dbReference type="PROSITE" id="PS50249"/>
    </source>
</evidence>
<keyword evidence="9" id="KW-1185">Reference proteome</keyword>
<sequence>MNHPQDSSRPCSLQDENRQDVPTRLAINHWSEDDRPREKLERLGASSLSNAELLAILIGSGSTDESAVDLMKRLLSSCNNNLNSLGKLSIHDLTRYKGIGPAKAITILAACELAKRRAMERAEERQDLGSAAAIYDYMHPRMQDLDVEEAWVLLMNQNFKLIKSVRISHGGISETAVDVRVIMREAVLCNATVLALCHNHPSNNTTPSSDDDRLTKRVKQAAETMRIYFLDHIIITDGRYYSYREEGRL</sequence>
<dbReference type="InterPro" id="IPR001405">
    <property type="entry name" value="UPF0758"/>
</dbReference>
<dbReference type="EMBL" id="ADEG01000111">
    <property type="protein sequence ID" value="EFA90907.1"/>
    <property type="molecule type" value="Genomic_DNA"/>
</dbReference>